<dbReference type="InterPro" id="IPR006330">
    <property type="entry name" value="Ado/ade_deaminase"/>
</dbReference>
<evidence type="ECO:0000256" key="6">
    <source>
        <dbReference type="ARBA" id="ARBA00022723"/>
    </source>
</evidence>
<evidence type="ECO:0000256" key="3">
    <source>
        <dbReference type="ARBA" id="ARBA00006083"/>
    </source>
</evidence>
<protein>
    <recommendedName>
        <fullName evidence="4">adenosine deaminase</fullName>
        <ecNumber evidence="4">3.5.4.4</ecNumber>
    </recommendedName>
</protein>
<evidence type="ECO:0000256" key="5">
    <source>
        <dbReference type="ARBA" id="ARBA00022525"/>
    </source>
</evidence>
<evidence type="ECO:0000259" key="10">
    <source>
        <dbReference type="Pfam" id="PF00962"/>
    </source>
</evidence>
<keyword evidence="7" id="KW-0732">Signal</keyword>
<accession>A0A8H3AQL9</accession>
<evidence type="ECO:0000256" key="4">
    <source>
        <dbReference type="ARBA" id="ARBA00012784"/>
    </source>
</evidence>
<dbReference type="Proteomes" id="UP000663843">
    <property type="component" value="Unassembled WGS sequence"/>
</dbReference>
<comment type="caution">
    <text evidence="11">The sequence shown here is derived from an EMBL/GenBank/DDBJ whole genome shotgun (WGS) entry which is preliminary data.</text>
</comment>
<dbReference type="EMBL" id="CAJMWT010002274">
    <property type="protein sequence ID" value="CAE6438227.1"/>
    <property type="molecule type" value="Genomic_DNA"/>
</dbReference>
<comment type="similarity">
    <text evidence="3">Belongs to the metallo-dependent hydrolases superfamily. Adenosine and AMP deaminases family. ADGF subfamily.</text>
</comment>
<sequence>MSKLEEYKYRRAELIASEKALRYDAETISNATNKERHASKVVGALRAKEAQKIWNTNTEKLMYPGMEFLTAKETILSTKLYDVIRKMPKGGLLHVHIQGVGDAKFLLQTTLKYPQMHVRVRSAASQSGLPPPQFKPFSPDMRAKYTNAPSLTSPEYVPGSWVPLHKARNEFTYGGPEGFDKWVVGAMTISPKEAYMNFNTSAKIWERFTNTFGVASGMIRYEPIAKWQIRQTMLSAIDDGISYVELRVGFFRQVGFREDGSETLEPRDYVIWFGEAIQAVKDQMKAENREGEFVGAKIIYTSIRSRSNQALIKYLEDCMALKEEFPDLIAGFDIMGQEDIYSPLIYHAESLIWFQEECKRRKLDIPFVFHAGETLDDGGAADSNLYDALLLGTKRIGHGFSLAKHPLLMQICKERGVALEVCPISNEILRLTSSMPMHPLPILLNNGVPVALSSDNPAVFGNAGVSFDFFQVIVASESTNLLSLKQLARQSLEHSLLGAEDKQKAIQLWEKRWDAYIEDIVGCTALPE</sequence>
<dbReference type="InterPro" id="IPR032466">
    <property type="entry name" value="Metal_Hydrolase"/>
</dbReference>
<reference evidence="11" key="1">
    <citation type="submission" date="2021-01" db="EMBL/GenBank/DDBJ databases">
        <authorList>
            <person name="Kaushik A."/>
        </authorList>
    </citation>
    <scope>NUCLEOTIDE SEQUENCE</scope>
    <source>
        <strain evidence="11">AG2-2IIIB</strain>
    </source>
</reference>
<dbReference type="InterPro" id="IPR001365">
    <property type="entry name" value="A_deaminase_dom"/>
</dbReference>
<dbReference type="GO" id="GO:0004000">
    <property type="term" value="F:adenosine deaminase activity"/>
    <property type="evidence" value="ECO:0007669"/>
    <property type="project" value="InterPro"/>
</dbReference>
<keyword evidence="5" id="KW-0964">Secreted</keyword>
<dbReference type="GO" id="GO:0006154">
    <property type="term" value="P:adenosine catabolic process"/>
    <property type="evidence" value="ECO:0007669"/>
    <property type="project" value="InterPro"/>
</dbReference>
<gene>
    <name evidence="11" type="ORF">RDB_LOCUS72271</name>
</gene>
<dbReference type="GO" id="GO:0046103">
    <property type="term" value="P:inosine biosynthetic process"/>
    <property type="evidence" value="ECO:0007669"/>
    <property type="project" value="TreeGrafter"/>
</dbReference>
<organism evidence="11 12">
    <name type="scientific">Rhizoctonia solani</name>
    <dbReference type="NCBI Taxonomy" id="456999"/>
    <lineage>
        <taxon>Eukaryota</taxon>
        <taxon>Fungi</taxon>
        <taxon>Dikarya</taxon>
        <taxon>Basidiomycota</taxon>
        <taxon>Agaricomycotina</taxon>
        <taxon>Agaricomycetes</taxon>
        <taxon>Cantharellales</taxon>
        <taxon>Ceratobasidiaceae</taxon>
        <taxon>Rhizoctonia</taxon>
    </lineage>
</organism>
<keyword evidence="8" id="KW-0378">Hydrolase</keyword>
<evidence type="ECO:0000256" key="2">
    <source>
        <dbReference type="ARBA" id="ARBA00004613"/>
    </source>
</evidence>
<dbReference type="AlphaFoldDB" id="A0A8H3AQL9"/>
<proteinExistence type="inferred from homology"/>
<evidence type="ECO:0000313" key="11">
    <source>
        <dbReference type="EMBL" id="CAE6438227.1"/>
    </source>
</evidence>
<comment type="cofactor">
    <cofactor evidence="1">
        <name>Zn(2+)</name>
        <dbReference type="ChEBI" id="CHEBI:29105"/>
    </cofactor>
</comment>
<dbReference type="SUPFAM" id="SSF51556">
    <property type="entry name" value="Metallo-dependent hydrolases"/>
    <property type="match status" value="1"/>
</dbReference>
<dbReference type="InterPro" id="IPR006331">
    <property type="entry name" value="ADGF"/>
</dbReference>
<dbReference type="FunFam" id="3.20.20.140:FF:000017">
    <property type="entry name" value="Adenosine deaminase 2"/>
    <property type="match status" value="1"/>
</dbReference>
<evidence type="ECO:0000256" key="8">
    <source>
        <dbReference type="ARBA" id="ARBA00022801"/>
    </source>
</evidence>
<dbReference type="Pfam" id="PF00962">
    <property type="entry name" value="A_deaminase"/>
    <property type="match status" value="1"/>
</dbReference>
<name>A0A8H3AQL9_9AGAM</name>
<dbReference type="GO" id="GO:0005615">
    <property type="term" value="C:extracellular space"/>
    <property type="evidence" value="ECO:0007669"/>
    <property type="project" value="InterPro"/>
</dbReference>
<keyword evidence="6" id="KW-0479">Metal-binding</keyword>
<comment type="subcellular location">
    <subcellularLocation>
        <location evidence="2">Secreted</location>
    </subcellularLocation>
</comment>
<dbReference type="NCBIfam" id="TIGR01431">
    <property type="entry name" value="adm_rel"/>
    <property type="match status" value="1"/>
</dbReference>
<dbReference type="PANTHER" id="PTHR11409">
    <property type="entry name" value="ADENOSINE DEAMINASE"/>
    <property type="match status" value="1"/>
</dbReference>
<evidence type="ECO:0000256" key="9">
    <source>
        <dbReference type="ARBA" id="ARBA00047764"/>
    </source>
</evidence>
<dbReference type="GO" id="GO:0046872">
    <property type="term" value="F:metal ion binding"/>
    <property type="evidence" value="ECO:0007669"/>
    <property type="project" value="UniProtKB-KW"/>
</dbReference>
<evidence type="ECO:0000256" key="7">
    <source>
        <dbReference type="ARBA" id="ARBA00022729"/>
    </source>
</evidence>
<evidence type="ECO:0000313" key="12">
    <source>
        <dbReference type="Proteomes" id="UP000663843"/>
    </source>
</evidence>
<dbReference type="PANTHER" id="PTHR11409:SF39">
    <property type="entry name" value="ADENOSINE DEAMINASE 2"/>
    <property type="match status" value="1"/>
</dbReference>
<evidence type="ECO:0000256" key="1">
    <source>
        <dbReference type="ARBA" id="ARBA00001947"/>
    </source>
</evidence>
<dbReference type="EC" id="3.5.4.4" evidence="4"/>
<comment type="catalytic activity">
    <reaction evidence="9">
        <text>adenosine + H2O + H(+) = inosine + NH4(+)</text>
        <dbReference type="Rhea" id="RHEA:24408"/>
        <dbReference type="ChEBI" id="CHEBI:15377"/>
        <dbReference type="ChEBI" id="CHEBI:15378"/>
        <dbReference type="ChEBI" id="CHEBI:16335"/>
        <dbReference type="ChEBI" id="CHEBI:17596"/>
        <dbReference type="ChEBI" id="CHEBI:28938"/>
        <dbReference type="EC" id="3.5.4.4"/>
    </reaction>
</comment>
<feature type="domain" description="Adenosine deaminase" evidence="10">
    <location>
        <begin position="193"/>
        <end position="506"/>
    </location>
</feature>
<dbReference type="Gene3D" id="3.20.20.140">
    <property type="entry name" value="Metal-dependent hydrolases"/>
    <property type="match status" value="1"/>
</dbReference>